<dbReference type="EMBL" id="UGUY01000001">
    <property type="protein sequence ID" value="SUD67029.1"/>
    <property type="molecule type" value="Genomic_DNA"/>
</dbReference>
<feature type="active site" description="Glycyl thioester intermediate" evidence="6">
    <location>
        <position position="1668"/>
    </location>
</feature>
<dbReference type="Proteomes" id="UP000254602">
    <property type="component" value="Unassembled WGS sequence"/>
</dbReference>
<evidence type="ECO:0000256" key="4">
    <source>
        <dbReference type="ARBA" id="ARBA00022737"/>
    </source>
</evidence>
<evidence type="ECO:0000313" key="9">
    <source>
        <dbReference type="EMBL" id="SUD67029.1"/>
    </source>
</evidence>
<dbReference type="Pfam" id="PF20178">
    <property type="entry name" value="ToxA_N"/>
    <property type="match status" value="1"/>
</dbReference>
<comment type="PTM">
    <text evidence="6">Ubiquitinated in the presence of host E1 ubiquitin-activating enzyme, E2 ubiquitin-conjugating enzyme and ubiquitin.</text>
</comment>
<name>A0A379KHI1_PSEPU</name>
<keyword evidence="6" id="KW-0808">Transferase</keyword>
<dbReference type="SMART" id="SM00369">
    <property type="entry name" value="LRR_TYP"/>
    <property type="match status" value="4"/>
</dbReference>
<evidence type="ECO:0000256" key="6">
    <source>
        <dbReference type="PROSITE-ProRule" id="PRU01398"/>
    </source>
</evidence>
<keyword evidence="5" id="KW-0843">Virulence</keyword>
<feature type="coiled-coil region" evidence="7">
    <location>
        <begin position="990"/>
        <end position="1017"/>
    </location>
</feature>
<evidence type="ECO:0000256" key="2">
    <source>
        <dbReference type="ARBA" id="ARBA00012483"/>
    </source>
</evidence>
<dbReference type="GO" id="GO:0005576">
    <property type="term" value="C:extracellular region"/>
    <property type="evidence" value="ECO:0007669"/>
    <property type="project" value="UniProtKB-UniRule"/>
</dbReference>
<dbReference type="InterPro" id="IPR029487">
    <property type="entry name" value="NEL_dom"/>
</dbReference>
<keyword evidence="6" id="KW-1035">Host cytoplasm</keyword>
<dbReference type="InterPro" id="IPR003591">
    <property type="entry name" value="Leu-rich_rpt_typical-subtyp"/>
</dbReference>
<dbReference type="EC" id="2.3.2.27" evidence="2"/>
<dbReference type="GO" id="GO:0061630">
    <property type="term" value="F:ubiquitin protein ligase activity"/>
    <property type="evidence" value="ECO:0007669"/>
    <property type="project" value="UniProtKB-EC"/>
</dbReference>
<dbReference type="Gene3D" id="1.20.58.360">
    <property type="entry name" value="Shigella T3SS effector IpaH defines"/>
    <property type="match status" value="1"/>
</dbReference>
<dbReference type="PROSITE" id="PS51450">
    <property type="entry name" value="LRR"/>
    <property type="match status" value="1"/>
</dbReference>
<dbReference type="InterPro" id="IPR052595">
    <property type="entry name" value="LRRC69/RLP"/>
</dbReference>
<protein>
    <recommendedName>
        <fullName evidence="2">RING-type E3 ubiquitin transferase</fullName>
        <ecNumber evidence="2">2.3.2.27</ecNumber>
    </recommendedName>
</protein>
<dbReference type="InterPro" id="IPR046673">
    <property type="entry name" value="ToxA_N"/>
</dbReference>
<evidence type="ECO:0000256" key="1">
    <source>
        <dbReference type="ARBA" id="ARBA00000900"/>
    </source>
</evidence>
<evidence type="ECO:0000256" key="5">
    <source>
        <dbReference type="ARBA" id="ARBA00023026"/>
    </source>
</evidence>
<keyword evidence="6" id="KW-0964">Secreted</keyword>
<dbReference type="PANTHER" id="PTHR48057">
    <property type="entry name" value="LEUCINE-RICH REPEAT SERINE/THREONINE-PROTEIN KINASE 1"/>
    <property type="match status" value="1"/>
</dbReference>
<dbReference type="Pfam" id="PF00560">
    <property type="entry name" value="LRR_1"/>
    <property type="match status" value="1"/>
</dbReference>
<sequence length="1861" mass="207887">MTHLPDARSSRSDDTFHPQALIEGKIPAWMLTATPETHQHMRAAVSTPVPWFAEACQRQPADAHRLVKEYETYRKAESEAGALFALLPDLAAFARERLGSAIKERFNLELDVTRTYLFNAGKAEAYQANMTGDPLTTAQRAFKLATQSLLHCALQNFEAAEAQPGGLDGQTLESVILDNNQFLAHLPTGNLVQIAPQAFASLVRDLDIGGTYQALLNAIYHPGTDVGSASVIETLGNAEQCAFCLELHRAYLGNMIDLPLYEALLTLARGGEAHYLQSPMRCAFLKLFDISLTGALMIGLVPSPELLLSYDATRLAYKNVLVTYLPGAGVPLKVHATVHEVQAHLREQLWAMQLSHLRQGVPARDSGRFMEKLRDCLQPLDWTLLLPAPAHQGEQARRIRDPQAWVPVTLQPFNRPLPNELVSQKRQRRMDDASFHAVSTAQEDQKSAEKRRAYFTQLTSGALNIGAFVVPGLGQLMLGLSLIQLSYEVFEGLESWADGDGEQALDYLMDIVENVALTTVAVATGAADGRPAVEKISVETPSFIEELEPVLMPDGSSRLWRPDARPYAHDVVLPAGLLPDESGLYRHAGKTWLAVEDSTYSVKRISENGEYRLVHPAKALSHEPPLRHNGAGAWLLPAERPEQWPELQLFRRAGHLGAHFDDETALRILRVSGTQEDVLRHALCNSQRLPAQLEDTLSRFKLYQTLKHLPELAEPNQLHAAFERRYRQLPAPQVPGADVIQARYPRLPAPLTEELLRHANTFEQGELTTGKVPRRLAEEVRCLAQQVRLNRAYEGLYLEGVRNWDTDVLVLHTLEQLPGWPSEVGITLEQRQNSPAQIDKIGASEVPASKSIISARAGYVVMDSTRPDDQLCVHGSLHGALFEVLTAEQRQALAVEDMHALRSRIQHAPLLPRAILRRVLGMQGVPPGFRSPMRLADGRLGYPLGGTRPRAGSTSRQTLLNSIRRIGQHTPVPRPAEQIMAALENRNLTRAQIDEMLSGLMEQRDRLQSRLDDWRRQAAQGSHQSTDGLERLMNAISQHWYERAFLATSEAIAPLRLERLSLAQFPLELPDFFSASVTDLQLIETSPEHYEGWNQHGPQLDSLVRQFANLRSLEISRAYRPEGTPSAFQFSLPMIAQRLPALETLSLTNQNLTLSSTDIDSLAGLTRLRRLDLSGNRFSGQHPPLFNELTLDYLGLDDMALDHWPEGVGYNTLTQVRHIGLRNNQIRLLPHLLRDNRINIAEHALVSMQGNPLFEDDIRRVMLSEDGRASRFEMDQSDAFRTLLAAQLQQRQQLRDAIDNYVNASSSSAPVSQTAMTARTRIAAALNEFWHYQETGLTRAALRLNDVALAHFPRRLPAFFIAQVHNLALERVSGTTAQLDGLLSRFPRVTRLTIDNYRQAEQSLPSALLRLPGLTDIALRQSGLLIDQNVINTLGGLPTLNSLDLTGNRMGAIAHTPQALQTLRRLDLNSMGLEQWPAWVDSLFPLEMLDLSENRLTELPAHILANLDNDFPISSILLFSNPLTDEAVMRARASSNSQHSFTFGIDLSDSMSESSGDGGIVGHNHLPLLDPAADVPNVENWLLASDIENQALRDSWESLQRSGGAENLLALVGRLRNSAPYQNGKTRVSFCGRVRKVLVSAVVNLDDLALFNHQANEALVQDNGDQTCHDGALLVFQNIELYIANQRLQIDTADSEGNLYRELRRLYRLQALDEIAKSEAANRDEAEVRLTYRRELNTPLELGQPEDTLRYAINANIDELAYAELAVQRSELGEDFLNFAAGNQRWVQHLRQAHAERFADIEHIYQAQILELPDQYPDRPIATLGDEFQALERNRQARELRLIRELTSFADPDRKPRSSTE</sequence>
<comment type="similarity">
    <text evidence="6">Belongs to the LRR-containing bacterial E3 ligase family.</text>
</comment>
<dbReference type="Pfam" id="PF14496">
    <property type="entry name" value="NEL"/>
    <property type="match status" value="1"/>
</dbReference>
<keyword evidence="7" id="KW-0175">Coiled coil</keyword>
<accession>A0A379KHI1</accession>
<proteinExistence type="inferred from homology"/>
<evidence type="ECO:0000259" key="8">
    <source>
        <dbReference type="PROSITE" id="PS52053"/>
    </source>
</evidence>
<evidence type="ECO:0000256" key="3">
    <source>
        <dbReference type="ARBA" id="ARBA00022614"/>
    </source>
</evidence>
<dbReference type="Gene3D" id="3.80.10.10">
    <property type="entry name" value="Ribonuclease Inhibitor"/>
    <property type="match status" value="2"/>
</dbReference>
<comment type="catalytic activity">
    <reaction evidence="1">
        <text>S-ubiquitinyl-[E2 ubiquitin-conjugating enzyme]-L-cysteine + [acceptor protein]-L-lysine = [E2 ubiquitin-conjugating enzyme]-L-cysteine + N(6)-ubiquitinyl-[acceptor protein]-L-lysine.</text>
        <dbReference type="EC" id="2.3.2.27"/>
    </reaction>
</comment>
<dbReference type="RefSeq" id="WP_115273403.1">
    <property type="nucleotide sequence ID" value="NZ_JABTYF010000001.1"/>
</dbReference>
<keyword evidence="6" id="KW-0832">Ubl conjugation</keyword>
<dbReference type="InterPro" id="IPR032675">
    <property type="entry name" value="LRR_dom_sf"/>
</dbReference>
<organism evidence="9 10">
    <name type="scientific">Pseudomonas putida</name>
    <name type="common">Arthrobacter siderocapsulatus</name>
    <dbReference type="NCBI Taxonomy" id="303"/>
    <lineage>
        <taxon>Bacteria</taxon>
        <taxon>Pseudomonadati</taxon>
        <taxon>Pseudomonadota</taxon>
        <taxon>Gammaproteobacteria</taxon>
        <taxon>Pseudomonadales</taxon>
        <taxon>Pseudomonadaceae</taxon>
        <taxon>Pseudomonas</taxon>
    </lineage>
</organism>
<dbReference type="PROSITE" id="PS52053">
    <property type="entry name" value="NEL"/>
    <property type="match status" value="1"/>
</dbReference>
<evidence type="ECO:0000256" key="7">
    <source>
        <dbReference type="SAM" id="Coils"/>
    </source>
</evidence>
<feature type="domain" description="NEL" evidence="8">
    <location>
        <begin position="1573"/>
        <end position="1861"/>
    </location>
</feature>
<reference evidence="9 10" key="1">
    <citation type="submission" date="2018-06" db="EMBL/GenBank/DDBJ databases">
        <authorList>
            <consortium name="Pathogen Informatics"/>
            <person name="Doyle S."/>
        </authorList>
    </citation>
    <scope>NUCLEOTIDE SEQUENCE [LARGE SCALE GENOMIC DNA]</scope>
    <source>
        <strain evidence="9 10">NCTC7914</strain>
    </source>
</reference>
<keyword evidence="6" id="KW-0833">Ubl conjugation pathway</keyword>
<dbReference type="GO" id="GO:0016567">
    <property type="term" value="P:protein ubiquitination"/>
    <property type="evidence" value="ECO:0007669"/>
    <property type="project" value="InterPro"/>
</dbReference>
<dbReference type="InterPro" id="IPR001611">
    <property type="entry name" value="Leu-rich_rpt"/>
</dbReference>
<keyword evidence="3" id="KW-0433">Leucine-rich repeat</keyword>
<keyword evidence="4" id="KW-0677">Repeat</keyword>
<gene>
    <name evidence="9" type="ORF">NCTC7914_01095</name>
</gene>
<evidence type="ECO:0000313" key="10">
    <source>
        <dbReference type="Proteomes" id="UP000254602"/>
    </source>
</evidence>
<dbReference type="SUPFAM" id="SSF52058">
    <property type="entry name" value="L domain-like"/>
    <property type="match status" value="1"/>
</dbReference>